<evidence type="ECO:0000256" key="1">
    <source>
        <dbReference type="ARBA" id="ARBA00008748"/>
    </source>
</evidence>
<evidence type="ECO:0000256" key="10">
    <source>
        <dbReference type="RuleBase" id="RU003835"/>
    </source>
</evidence>
<keyword evidence="3 9" id="KW-0808">Transferase</keyword>
<feature type="active site" description="Proton donor/acceptor" evidence="9">
    <location>
        <position position="118"/>
    </location>
</feature>
<dbReference type="PANTHER" id="PTHR21060:SF21">
    <property type="entry name" value="ACETATE KINASE"/>
    <property type="match status" value="1"/>
</dbReference>
<evidence type="ECO:0000256" key="4">
    <source>
        <dbReference type="ARBA" id="ARBA00022723"/>
    </source>
</evidence>
<dbReference type="EMBL" id="JBHLZU010000021">
    <property type="protein sequence ID" value="MFB9907557.1"/>
    <property type="molecule type" value="Genomic_DNA"/>
</dbReference>
<evidence type="ECO:0000256" key="3">
    <source>
        <dbReference type="ARBA" id="ARBA00022679"/>
    </source>
</evidence>
<dbReference type="RefSeq" id="WP_377857940.1">
    <property type="nucleotide sequence ID" value="NZ_JBHLZU010000021.1"/>
</dbReference>
<feature type="binding site" evidence="9">
    <location>
        <position position="61"/>
    </location>
    <ligand>
        <name>substrate</name>
    </ligand>
</feature>
<evidence type="ECO:0000256" key="7">
    <source>
        <dbReference type="ARBA" id="ARBA00022840"/>
    </source>
</evidence>
<evidence type="ECO:0000256" key="2">
    <source>
        <dbReference type="ARBA" id="ARBA00022490"/>
    </source>
</evidence>
<feature type="site" description="Transition state stabilizer" evidence="9">
    <location>
        <position position="150"/>
    </location>
</feature>
<evidence type="ECO:0000313" key="12">
    <source>
        <dbReference type="Proteomes" id="UP001589693"/>
    </source>
</evidence>
<evidence type="ECO:0000256" key="8">
    <source>
        <dbReference type="ARBA" id="ARBA00022842"/>
    </source>
</evidence>
<evidence type="ECO:0000256" key="6">
    <source>
        <dbReference type="ARBA" id="ARBA00022777"/>
    </source>
</evidence>
<evidence type="ECO:0000256" key="9">
    <source>
        <dbReference type="HAMAP-Rule" id="MF_00020"/>
    </source>
</evidence>
<comment type="caution">
    <text evidence="11">The sequence shown here is derived from an EMBL/GenBank/DDBJ whole genome shotgun (WGS) entry which is preliminary data.</text>
</comment>
<dbReference type="EC" id="2.7.2.1" evidence="9"/>
<protein>
    <recommendedName>
        <fullName evidence="9">Acetate kinase</fullName>
        <ecNumber evidence="9">2.7.2.1</ecNumber>
    </recommendedName>
    <alternativeName>
        <fullName evidence="9">Acetokinase</fullName>
    </alternativeName>
</protein>
<sequence>MSAVLTINPGSSSLQAHVIDAHSERVIDFMHVEQPPGSEDAVRELEELLSHRLDLRAVGHRIVHGGPEVTSPTLATDEVISTVRKTASLAPLHVPASLALLDKLRSRMPDLPHVLCPDTAFHSGLPEVAATYALPKRWRERFGLRRYGFHGLSYSWAAGRASELVSKPVESLSVLLAHLGGGSSVCAFRDGRSVDTSMGFTPLEGLPMSKRSGDVDPGMLLWLLEENRLSLKELAEGLHTGSGLLGLGHSPDTRDLVRAAGDGDVDADLALRVFAHRASRALAAVATSLDRVDALVFTGEIGWDQPELREAIADRLGLLGIVGGLSGNREDDGPVSSPGATVPVLVIKTREEMQICRDTIAAVEAG</sequence>
<name>A0ABV6A319_9PSEU</name>
<feature type="binding site" evidence="9">
    <location>
        <begin position="252"/>
        <end position="254"/>
    </location>
    <ligand>
        <name>ATP</name>
        <dbReference type="ChEBI" id="CHEBI:30616"/>
    </ligand>
</feature>
<comment type="cofactor">
    <cofactor evidence="9">
        <name>Mg(2+)</name>
        <dbReference type="ChEBI" id="CHEBI:18420"/>
    </cofactor>
    <cofactor evidence="9">
        <name>Mn(2+)</name>
        <dbReference type="ChEBI" id="CHEBI:29035"/>
    </cofactor>
    <text evidence="9">Mg(2+). Can also accept Mn(2+).</text>
</comment>
<dbReference type="Pfam" id="PF00871">
    <property type="entry name" value="Acetate_kinase"/>
    <property type="match status" value="1"/>
</dbReference>
<dbReference type="GO" id="GO:0016301">
    <property type="term" value="F:kinase activity"/>
    <property type="evidence" value="ECO:0007669"/>
    <property type="project" value="UniProtKB-KW"/>
</dbReference>
<evidence type="ECO:0000313" key="11">
    <source>
        <dbReference type="EMBL" id="MFB9907557.1"/>
    </source>
</evidence>
<dbReference type="NCBIfam" id="TIGR00016">
    <property type="entry name" value="ackA"/>
    <property type="match status" value="1"/>
</dbReference>
<comment type="catalytic activity">
    <reaction evidence="9">
        <text>acetate + ATP = acetyl phosphate + ADP</text>
        <dbReference type="Rhea" id="RHEA:11352"/>
        <dbReference type="ChEBI" id="CHEBI:22191"/>
        <dbReference type="ChEBI" id="CHEBI:30089"/>
        <dbReference type="ChEBI" id="CHEBI:30616"/>
        <dbReference type="ChEBI" id="CHEBI:456216"/>
        <dbReference type="EC" id="2.7.2.1"/>
    </reaction>
</comment>
<dbReference type="SUPFAM" id="SSF53067">
    <property type="entry name" value="Actin-like ATPase domain"/>
    <property type="match status" value="2"/>
</dbReference>
<keyword evidence="4 9" id="KW-0479">Metal-binding</keyword>
<reference evidence="11 12" key="1">
    <citation type="submission" date="2024-09" db="EMBL/GenBank/DDBJ databases">
        <authorList>
            <person name="Sun Q."/>
            <person name="Mori K."/>
        </authorList>
    </citation>
    <scope>NUCLEOTIDE SEQUENCE [LARGE SCALE GENOMIC DNA]</scope>
    <source>
        <strain evidence="11 12">TBRC 7907</strain>
    </source>
</reference>
<comment type="similarity">
    <text evidence="1 9 10">Belongs to the acetokinase family.</text>
</comment>
<keyword evidence="7 9" id="KW-0067">ATP-binding</keyword>
<dbReference type="PANTHER" id="PTHR21060">
    <property type="entry name" value="ACETATE KINASE"/>
    <property type="match status" value="1"/>
</dbReference>
<keyword evidence="12" id="KW-1185">Reference proteome</keyword>
<organism evidence="11 12">
    <name type="scientific">Allokutzneria oryzae</name>
    <dbReference type="NCBI Taxonomy" id="1378989"/>
    <lineage>
        <taxon>Bacteria</taxon>
        <taxon>Bacillati</taxon>
        <taxon>Actinomycetota</taxon>
        <taxon>Actinomycetes</taxon>
        <taxon>Pseudonocardiales</taxon>
        <taxon>Pseudonocardiaceae</taxon>
        <taxon>Allokutzneria</taxon>
    </lineage>
</organism>
<dbReference type="PROSITE" id="PS01076">
    <property type="entry name" value="ACETATE_KINASE_2"/>
    <property type="match status" value="1"/>
</dbReference>
<keyword evidence="8 9" id="KW-0460">Magnesium</keyword>
<dbReference type="InterPro" id="IPR043129">
    <property type="entry name" value="ATPase_NBD"/>
</dbReference>
<dbReference type="Gene3D" id="3.30.420.40">
    <property type="match status" value="2"/>
</dbReference>
<keyword evidence="2 9" id="KW-0963">Cytoplasm</keyword>
<dbReference type="InterPro" id="IPR004372">
    <property type="entry name" value="Ac/propionate_kinase"/>
</dbReference>
<accession>A0ABV6A319</accession>
<feature type="binding site" evidence="9">
    <location>
        <position position="351"/>
    </location>
    <ligand>
        <name>Mg(2+)</name>
        <dbReference type="ChEBI" id="CHEBI:18420"/>
    </ligand>
</feature>
<comment type="function">
    <text evidence="9">Catalyzes the formation of acetyl phosphate from acetate and ATP. Can also catalyze the reverse reaction.</text>
</comment>
<evidence type="ECO:0000256" key="5">
    <source>
        <dbReference type="ARBA" id="ARBA00022741"/>
    </source>
</evidence>
<keyword evidence="6 9" id="KW-0418">Kinase</keyword>
<feature type="site" description="Transition state stabilizer" evidence="9">
    <location>
        <position position="211"/>
    </location>
</feature>
<comment type="subcellular location">
    <subcellularLocation>
        <location evidence="9">Cytoplasm</location>
    </subcellularLocation>
</comment>
<dbReference type="Proteomes" id="UP001589693">
    <property type="component" value="Unassembled WGS sequence"/>
</dbReference>
<dbReference type="InterPro" id="IPR023865">
    <property type="entry name" value="Aliphatic_acid_kinase_CS"/>
</dbReference>
<dbReference type="PIRSF" id="PIRSF000722">
    <property type="entry name" value="Acetate_prop_kin"/>
    <property type="match status" value="1"/>
</dbReference>
<feature type="binding site" evidence="9">
    <location>
        <begin position="178"/>
        <end position="182"/>
    </location>
    <ligand>
        <name>ATP</name>
        <dbReference type="ChEBI" id="CHEBI:30616"/>
    </ligand>
</feature>
<proteinExistence type="inferred from homology"/>
<comment type="caution">
    <text evidence="9">Lacks conserved residue(s) required for the propagation of feature annotation.</text>
</comment>
<keyword evidence="5 9" id="KW-0547">Nucleotide-binding</keyword>
<comment type="subunit">
    <text evidence="9">Homodimer.</text>
</comment>
<dbReference type="HAMAP" id="MF_00020">
    <property type="entry name" value="Acetate_kinase"/>
    <property type="match status" value="1"/>
</dbReference>
<comment type="pathway">
    <text evidence="9">Metabolic intermediate biosynthesis; acetyl-CoA biosynthesis; acetyl-CoA from acetate: step 1/2.</text>
</comment>
<feature type="binding site" evidence="9">
    <location>
        <position position="8"/>
    </location>
    <ligand>
        <name>Mg(2+)</name>
        <dbReference type="ChEBI" id="CHEBI:18420"/>
    </ligand>
</feature>
<dbReference type="PRINTS" id="PR00471">
    <property type="entry name" value="ACETATEKNASE"/>
</dbReference>
<gene>
    <name evidence="9" type="primary">ackA</name>
    <name evidence="11" type="ORF">ACFFQA_26795</name>
</gene>
<dbReference type="InterPro" id="IPR000890">
    <property type="entry name" value="Aliphatic_acid_kin_short-chain"/>
</dbReference>